<keyword evidence="2" id="KW-1185">Reference proteome</keyword>
<protein>
    <submittedName>
        <fullName evidence="1">Uncharacterized protein</fullName>
    </submittedName>
</protein>
<reference evidence="1 2" key="1">
    <citation type="journal article" date="2020" name="Cell">
        <title>Large-Scale Comparative Analyses of Tick Genomes Elucidate Their Genetic Diversity and Vector Capacities.</title>
        <authorList>
            <consortium name="Tick Genome and Microbiome Consortium (TIGMIC)"/>
            <person name="Jia N."/>
            <person name="Wang J."/>
            <person name="Shi W."/>
            <person name="Du L."/>
            <person name="Sun Y."/>
            <person name="Zhan W."/>
            <person name="Jiang J.F."/>
            <person name="Wang Q."/>
            <person name="Zhang B."/>
            <person name="Ji P."/>
            <person name="Bell-Sakyi L."/>
            <person name="Cui X.M."/>
            <person name="Yuan T.T."/>
            <person name="Jiang B.G."/>
            <person name="Yang W.F."/>
            <person name="Lam T.T."/>
            <person name="Chang Q.C."/>
            <person name="Ding S.J."/>
            <person name="Wang X.J."/>
            <person name="Zhu J.G."/>
            <person name="Ruan X.D."/>
            <person name="Zhao L."/>
            <person name="Wei J.T."/>
            <person name="Ye R.Z."/>
            <person name="Que T.C."/>
            <person name="Du C.H."/>
            <person name="Zhou Y.H."/>
            <person name="Cheng J.X."/>
            <person name="Dai P.F."/>
            <person name="Guo W.B."/>
            <person name="Han X.H."/>
            <person name="Huang E.J."/>
            <person name="Li L.F."/>
            <person name="Wei W."/>
            <person name="Gao Y.C."/>
            <person name="Liu J.Z."/>
            <person name="Shao H.Z."/>
            <person name="Wang X."/>
            <person name="Wang C.C."/>
            <person name="Yang T.C."/>
            <person name="Huo Q.B."/>
            <person name="Li W."/>
            <person name="Chen H.Y."/>
            <person name="Chen S.E."/>
            <person name="Zhou L.G."/>
            <person name="Ni X.B."/>
            <person name="Tian J.H."/>
            <person name="Sheng Y."/>
            <person name="Liu T."/>
            <person name="Pan Y.S."/>
            <person name="Xia L.Y."/>
            <person name="Li J."/>
            <person name="Zhao F."/>
            <person name="Cao W.C."/>
        </authorList>
    </citation>
    <scope>NUCLEOTIDE SEQUENCE [LARGE SCALE GENOMIC DNA]</scope>
    <source>
        <strain evidence="1">Iper-2018</strain>
    </source>
</reference>
<gene>
    <name evidence="1" type="ORF">HPB47_003690</name>
</gene>
<evidence type="ECO:0000313" key="1">
    <source>
        <dbReference type="EMBL" id="KAG0420081.1"/>
    </source>
</evidence>
<organism evidence="1 2">
    <name type="scientific">Ixodes persulcatus</name>
    <name type="common">Taiga tick</name>
    <dbReference type="NCBI Taxonomy" id="34615"/>
    <lineage>
        <taxon>Eukaryota</taxon>
        <taxon>Metazoa</taxon>
        <taxon>Ecdysozoa</taxon>
        <taxon>Arthropoda</taxon>
        <taxon>Chelicerata</taxon>
        <taxon>Arachnida</taxon>
        <taxon>Acari</taxon>
        <taxon>Parasitiformes</taxon>
        <taxon>Ixodida</taxon>
        <taxon>Ixodoidea</taxon>
        <taxon>Ixodidae</taxon>
        <taxon>Ixodinae</taxon>
        <taxon>Ixodes</taxon>
    </lineage>
</organism>
<accession>A0AC60PIA0</accession>
<name>A0AC60PIA0_IXOPE</name>
<dbReference type="Proteomes" id="UP000805193">
    <property type="component" value="Unassembled WGS sequence"/>
</dbReference>
<dbReference type="EMBL" id="JABSTQ010010547">
    <property type="protein sequence ID" value="KAG0420081.1"/>
    <property type="molecule type" value="Genomic_DNA"/>
</dbReference>
<comment type="caution">
    <text evidence="1">The sequence shown here is derived from an EMBL/GenBank/DDBJ whole genome shotgun (WGS) entry which is preliminary data.</text>
</comment>
<proteinExistence type="predicted"/>
<sequence>MLETGSDQECSAPGAALEEKQGLAFVLGILLGHRHEEPHAGHDWSGQARVAGNRPLLVSRPRTPSGKQADVAAREGLGSDAGSAEASRPLLLGALSRAGAPSRCRLPALLSPSSTGRGFVSAAAARCHSSSGRSERRDSARPFDAGVAHSSATGREPFDGLGMP</sequence>
<evidence type="ECO:0000313" key="2">
    <source>
        <dbReference type="Proteomes" id="UP000805193"/>
    </source>
</evidence>